<accession>A0A150IUS1</accession>
<evidence type="ECO:0000313" key="8">
    <source>
        <dbReference type="EMBL" id="KYC51395.1"/>
    </source>
</evidence>
<dbReference type="Proteomes" id="UP000091929">
    <property type="component" value="Unassembled WGS sequence"/>
</dbReference>
<dbReference type="EMBL" id="LNGE01000004">
    <property type="protein sequence ID" value="KYC46114.1"/>
    <property type="molecule type" value="Genomic_DNA"/>
</dbReference>
<keyword evidence="4 7" id="KW-0418">Kinase</keyword>
<dbReference type="GO" id="GO:0004618">
    <property type="term" value="F:phosphoglycerate kinase activity"/>
    <property type="evidence" value="ECO:0007669"/>
    <property type="project" value="UniProtKB-EC"/>
</dbReference>
<evidence type="ECO:0000256" key="2">
    <source>
        <dbReference type="ARBA" id="ARBA00022679"/>
    </source>
</evidence>
<dbReference type="InterPro" id="IPR015824">
    <property type="entry name" value="Phosphoglycerate_kinase_N"/>
</dbReference>
<dbReference type="InterPro" id="IPR036043">
    <property type="entry name" value="Phosphoglycerate_kinase_sf"/>
</dbReference>
<dbReference type="Proteomes" id="UP000092401">
    <property type="component" value="Unassembled WGS sequence"/>
</dbReference>
<keyword evidence="5" id="KW-0067">ATP-binding</keyword>
<evidence type="ECO:0000313" key="9">
    <source>
        <dbReference type="Proteomes" id="UP000091929"/>
    </source>
</evidence>
<sequence>MKILKTPHHDLVFAEFSDLPETTGTVYFRTDINGPPGPSVRMEQAVETICNLRKHQEPGSNILIIAHASKAEKSIEDNFNELRTEIENSKIKTSLPLKNIFFAKDLEELKKLNESNKDSVVFLENIRKVCGEELVPPIDSTKTDFWQYFTQYKKINGALSCCHRDALSLRIFADGCYCNDSFISELYDITQLYTDTRELKMWGVAGAKSEKLDAIRLTEGRDDLMVVLDGGPVFVLLLWALSQKAPSLKRTLPTSIGKENTELIEKFYKKNWDKVKENALEIAKKIDNGSISMILPIDVNIKKADGTTKTVNLKDIGEGKFESIGPNSITMIGNMAAKRIFLQNGSWEQRENLDCCKAESTTNSFCKEVLNKSSKFFINGGDTVSDIRTLENELKLSKYREKGKLKELAVGGFVVHWWKYLYHGKYVPHGVNYAEIGSFRTLYMKKKEQRGFK</sequence>
<evidence type="ECO:0000313" key="10">
    <source>
        <dbReference type="Proteomes" id="UP000092401"/>
    </source>
</evidence>
<dbReference type="Gene3D" id="3.40.50.1260">
    <property type="entry name" value="Phosphoglycerate kinase, N-terminal domain"/>
    <property type="match status" value="2"/>
</dbReference>
<dbReference type="Proteomes" id="UP000092403">
    <property type="component" value="Unassembled WGS sequence"/>
</dbReference>
<dbReference type="EMBL" id="LNGF01000001">
    <property type="protein sequence ID" value="KYC48747.1"/>
    <property type="molecule type" value="Genomic_DNA"/>
</dbReference>
<accession>A0A150J2R6</accession>
<evidence type="ECO:0000256" key="5">
    <source>
        <dbReference type="ARBA" id="ARBA00022840"/>
    </source>
</evidence>
<comment type="caution">
    <text evidence="7">The sequence shown here is derived from an EMBL/GenBank/DDBJ whole genome shotgun (WGS) entry which is preliminary data.</text>
</comment>
<dbReference type="SUPFAM" id="SSF53748">
    <property type="entry name" value="Phosphoglycerate kinase"/>
    <property type="match status" value="1"/>
</dbReference>
<name>A0A150IUS1_9EURY</name>
<dbReference type="GO" id="GO:0005524">
    <property type="term" value="F:ATP binding"/>
    <property type="evidence" value="ECO:0007669"/>
    <property type="project" value="UniProtKB-KW"/>
</dbReference>
<accession>A0A150IN71</accession>
<dbReference type="GO" id="GO:0006096">
    <property type="term" value="P:glycolytic process"/>
    <property type="evidence" value="ECO:0007669"/>
    <property type="project" value="InterPro"/>
</dbReference>
<dbReference type="EMBL" id="LNJC01000001">
    <property type="protein sequence ID" value="KYC51395.1"/>
    <property type="molecule type" value="Genomic_DNA"/>
</dbReference>
<evidence type="ECO:0000313" key="6">
    <source>
        <dbReference type="EMBL" id="KYC46114.1"/>
    </source>
</evidence>
<dbReference type="AlphaFoldDB" id="A0A150IUS1"/>
<evidence type="ECO:0000313" key="7">
    <source>
        <dbReference type="EMBL" id="KYC48747.1"/>
    </source>
</evidence>
<keyword evidence="3" id="KW-0547">Nucleotide-binding</keyword>
<dbReference type="Pfam" id="PF00162">
    <property type="entry name" value="PGK"/>
    <property type="match status" value="1"/>
</dbReference>
<reference evidence="9 10" key="1">
    <citation type="journal article" date="2016" name="ISME J.">
        <title>Chasing the elusive Euryarchaeota class WSA2: genomes reveal a uniquely fastidious methyl-reducing methanogen.</title>
        <authorList>
            <person name="Nobu M.K."/>
            <person name="Narihiro T."/>
            <person name="Kuroda K."/>
            <person name="Mei R."/>
            <person name="Liu W.T."/>
        </authorList>
    </citation>
    <scope>NUCLEOTIDE SEQUENCE [LARGE SCALE GENOMIC DNA]</scope>
    <source>
        <strain evidence="6">B03fssc0709_Meth_Bin005</strain>
        <strain evidence="7">B15fssc0709_Meth_Bin003</strain>
        <strain evidence="8">BMIXfssc0709_Meth_Bin006</strain>
    </source>
</reference>
<dbReference type="EC" id="2.7.2.3" evidence="1"/>
<proteinExistence type="predicted"/>
<dbReference type="InterPro" id="IPR001576">
    <property type="entry name" value="Phosphoglycerate_kinase"/>
</dbReference>
<keyword evidence="2" id="KW-0808">Transferase</keyword>
<evidence type="ECO:0000256" key="3">
    <source>
        <dbReference type="ARBA" id="ARBA00022741"/>
    </source>
</evidence>
<evidence type="ECO:0000256" key="1">
    <source>
        <dbReference type="ARBA" id="ARBA00013061"/>
    </source>
</evidence>
<protein>
    <recommendedName>
        <fullName evidence="1">phosphoglycerate kinase</fullName>
        <ecNumber evidence="1">2.7.2.3</ecNumber>
    </recommendedName>
</protein>
<evidence type="ECO:0000256" key="4">
    <source>
        <dbReference type="ARBA" id="ARBA00022777"/>
    </source>
</evidence>
<organism evidence="7 9">
    <name type="scientific">Candidatus Methanofastidiosum methylothiophilum</name>
    <dbReference type="NCBI Taxonomy" id="1705564"/>
    <lineage>
        <taxon>Archaea</taxon>
        <taxon>Methanobacteriati</taxon>
        <taxon>Methanobacteriota</taxon>
        <taxon>Stenosarchaea group</taxon>
        <taxon>Candidatus Methanofastidiosia</taxon>
        <taxon>Candidatus Methanofastidiosales</taxon>
        <taxon>Candidatus Methanofastidiosaceae</taxon>
        <taxon>Candidatus Methanofastidiosum</taxon>
    </lineage>
</organism>
<gene>
    <name evidence="6" type="ORF">APG10_00217</name>
    <name evidence="7" type="ORF">APG11_00058</name>
    <name evidence="8" type="ORF">APG12_00057</name>
</gene>